<sequence>MLKRFVLLLSLSSSLVFACGLHQETGFSLVTEPGSLEVFGNIINARQDDEFGNLDKPDHFKLFAIKSALAKTHPSKVEFNLFEAIKGHYSQISIEKGVNVSGRDTLPTENDLLLITELDVFDALANGTISWDQATLNGLVIINGPQDKREQLEDWFSDIFEGL</sequence>
<organism evidence="2 3">
    <name type="scientific">Vibrio lentus</name>
    <dbReference type="NCBI Taxonomy" id="136468"/>
    <lineage>
        <taxon>Bacteria</taxon>
        <taxon>Pseudomonadati</taxon>
        <taxon>Pseudomonadota</taxon>
        <taxon>Gammaproteobacteria</taxon>
        <taxon>Vibrionales</taxon>
        <taxon>Vibrionaceae</taxon>
        <taxon>Vibrio</taxon>
    </lineage>
</organism>
<name>A0A2N7IMV3_9VIBR</name>
<evidence type="ECO:0000313" key="3">
    <source>
        <dbReference type="Proteomes" id="UP000235746"/>
    </source>
</evidence>
<dbReference type="PROSITE" id="PS51257">
    <property type="entry name" value="PROKAR_LIPOPROTEIN"/>
    <property type="match status" value="1"/>
</dbReference>
<proteinExistence type="predicted"/>
<comment type="caution">
    <text evidence="2">The sequence shown here is derived from an EMBL/GenBank/DDBJ whole genome shotgun (WGS) entry which is preliminary data.</text>
</comment>
<dbReference type="InterPro" id="IPR036527">
    <property type="entry name" value="SCP2_sterol-bd_dom_sf"/>
</dbReference>
<keyword evidence="1" id="KW-0732">Signal</keyword>
<reference evidence="3" key="1">
    <citation type="submission" date="2016-07" db="EMBL/GenBank/DDBJ databases">
        <title>Nontailed viruses are major unrecognized killers of bacteria in the ocean.</title>
        <authorList>
            <person name="Kauffman K."/>
            <person name="Hussain F."/>
            <person name="Yang J."/>
            <person name="Arevalo P."/>
            <person name="Brown J."/>
            <person name="Cutler M."/>
            <person name="Kelly L."/>
            <person name="Polz M.F."/>
        </authorList>
    </citation>
    <scope>NUCLEOTIDE SEQUENCE [LARGE SCALE GENOMIC DNA]</scope>
    <source>
        <strain evidence="3">10N.261.51.B8</strain>
    </source>
</reference>
<dbReference type="AlphaFoldDB" id="A0A2N7IMV3"/>
<feature type="signal peptide" evidence="1">
    <location>
        <begin position="1"/>
        <end position="18"/>
    </location>
</feature>
<accession>A0A2N7IMV3</accession>
<evidence type="ECO:0000256" key="1">
    <source>
        <dbReference type="SAM" id="SignalP"/>
    </source>
</evidence>
<feature type="chain" id="PRO_5014653140" evidence="1">
    <location>
        <begin position="19"/>
        <end position="163"/>
    </location>
</feature>
<dbReference type="SUPFAM" id="SSF55718">
    <property type="entry name" value="SCP-like"/>
    <property type="match status" value="1"/>
</dbReference>
<gene>
    <name evidence="2" type="ORF">BCT74_03170</name>
</gene>
<dbReference type="RefSeq" id="WP_102559126.1">
    <property type="nucleotide sequence ID" value="NZ_MCYL01000002.1"/>
</dbReference>
<dbReference type="Proteomes" id="UP000235746">
    <property type="component" value="Unassembled WGS sequence"/>
</dbReference>
<dbReference type="EMBL" id="MCYL01000002">
    <property type="protein sequence ID" value="PML59558.1"/>
    <property type="molecule type" value="Genomic_DNA"/>
</dbReference>
<evidence type="ECO:0000313" key="2">
    <source>
        <dbReference type="EMBL" id="PML59558.1"/>
    </source>
</evidence>
<protein>
    <submittedName>
        <fullName evidence="2">Uncharacterized protein</fullName>
    </submittedName>
</protein>